<dbReference type="EMBL" id="AENY02000003">
    <property type="protein sequence ID" value="EKP94481.1"/>
    <property type="molecule type" value="Genomic_DNA"/>
</dbReference>
<keyword evidence="2" id="KW-1185">Reference proteome</keyword>
<evidence type="ECO:0000313" key="2">
    <source>
        <dbReference type="Proteomes" id="UP000005710"/>
    </source>
</evidence>
<organism evidence="1 2">
    <name type="scientific">Thermaerobacter subterraneus DSM 13965</name>
    <dbReference type="NCBI Taxonomy" id="867903"/>
    <lineage>
        <taxon>Bacteria</taxon>
        <taxon>Bacillati</taxon>
        <taxon>Bacillota</taxon>
        <taxon>Clostridia</taxon>
        <taxon>Eubacteriales</taxon>
        <taxon>Clostridiales Family XVII. Incertae Sedis</taxon>
        <taxon>Thermaerobacter</taxon>
    </lineage>
</organism>
<reference evidence="1" key="1">
    <citation type="submission" date="2010-10" db="EMBL/GenBank/DDBJ databases">
        <authorList>
            <consortium name="US DOE Joint Genome Institute (JGI-PGF)"/>
            <person name="Lucas S."/>
            <person name="Copeland A."/>
            <person name="Lapidus A."/>
            <person name="Bruce D."/>
            <person name="Goodwin L."/>
            <person name="Pitluck S."/>
            <person name="Kyrpides N."/>
            <person name="Mavromatis K."/>
            <person name="Detter J.C."/>
            <person name="Han C."/>
            <person name="Land M."/>
            <person name="Hauser L."/>
            <person name="Markowitz V."/>
            <person name="Cheng J.-F."/>
            <person name="Hugenholtz P."/>
            <person name="Woyke T."/>
            <person name="Wu D."/>
            <person name="Pukall R."/>
            <person name="Wahrenburg C."/>
            <person name="Brambilla E."/>
            <person name="Klenk H.-P."/>
            <person name="Eisen J.A."/>
        </authorList>
    </citation>
    <scope>NUCLEOTIDE SEQUENCE [LARGE SCALE GENOMIC DNA]</scope>
    <source>
        <strain evidence="1">DSM 13965</strain>
    </source>
</reference>
<evidence type="ECO:0008006" key="3">
    <source>
        <dbReference type="Google" id="ProtNLM"/>
    </source>
</evidence>
<dbReference type="RefSeq" id="WP_006904500.1">
    <property type="nucleotide sequence ID" value="NZ_JH976535.1"/>
</dbReference>
<reference evidence="1" key="2">
    <citation type="submission" date="2012-10" db="EMBL/GenBank/DDBJ databases">
        <title>Improved high-quality draft of Thermaerobacter subterraneus C21, DSM 13965.</title>
        <authorList>
            <consortium name="DOE Joint Genome Institute"/>
            <person name="Eisen J."/>
            <person name="Huntemann M."/>
            <person name="Wei C.-L."/>
            <person name="Han J."/>
            <person name="Detter J.C."/>
            <person name="Han C."/>
            <person name="Tapia R."/>
            <person name="Chen A."/>
            <person name="Kyrpides N."/>
            <person name="Mavromatis K."/>
            <person name="Markowitz V."/>
            <person name="Szeto E."/>
            <person name="Ivanova N."/>
            <person name="Mikhailova N."/>
            <person name="Ovchinnikova G."/>
            <person name="Pagani I."/>
            <person name="Pati A."/>
            <person name="Goodwin L."/>
            <person name="Nordberg H.P."/>
            <person name="Cantor M.N."/>
            <person name="Hua S.X."/>
            <person name="Woyke T."/>
            <person name="Eisen J."/>
            <person name="Klenk H.-P."/>
        </authorList>
    </citation>
    <scope>NUCLEOTIDE SEQUENCE [LARGE SCALE GENOMIC DNA]</scope>
    <source>
        <strain evidence="1">DSM 13965</strain>
    </source>
</reference>
<protein>
    <recommendedName>
        <fullName evidence="3">Large polyvalent protein associated domain-containing protein</fullName>
    </recommendedName>
</protein>
<comment type="caution">
    <text evidence="1">The sequence shown here is derived from an EMBL/GenBank/DDBJ whole genome shotgun (WGS) entry which is preliminary data.</text>
</comment>
<sequence>MPTPSDAIFAAYYPILSQTNIRRGMRGSLLDAYRLPTLQDMLAQPQPEPRSFAEQQLNTILNAQARLASVGQPIPAPEENRSALESLVNLLDFDRRLLFNALAQIPGLENERWFQALREGGGKFLEELGVENPVLRFLGGTAIDVLTSPLSYLSFGLGTVAREGAQALAREGVEQAARRFVVNLQVPFTGAARTIASAPAERVVGAVERAAAPIVDPLRPLFSRGGASARLPASMREAIRQAQQTVFETKAAQSGLTTREILEARKTLREIGAHQMDPSLHRIAFLAGEGDEEGIQALAQLRKTDPETAERVEKLSKFLRQQMDALYDAEQATGLTYRRRENYLPHLVERDQDAAEEYLRSLQTSLAQQARARTTEFAAFRLARSKSYARELEEAGFNVIYDPERIIAIRSWQSARARMNHLLAQQLRSLAKKADEADAASIVRIPARAPKGKKRPNPPKGWVPAEMLMENLIDRTKSGRVKARYFLHPELARSITTLNDALSNRREIQDLIRTAELANGLFKGIVTATPGKVFRDFIGNTFNAVIAGVPPLRFLSGFVASLRSWTPEMAEQVAVQAGGRAYRWKDLHDILWRHNLISTGETAEIAGLLRPAAEATNSLLERAAEKIRRLPPHRASAAVDTNSKLALLRDLIAQGLDPDAAARRVRRYLFDYTDITPAEKHIFRNFFWFYTFWRKELPVLFEGIFSHPELFKAGGYASREAREAAGVSEEEVPEWVRQDLGLVYRIGERFYAGSLGFPVDPLSGIESPTEGAGDFLQSVARYVGGQMTPFLRVPMELAGNTQFFSGSPIQSREGQVIPLQVGPVQRQVDPRLLYLFEQLVPVAGRSLTRTFRPQVEEVTELPPRPEQSALEQLLRGLSGMSSFASPFNPERELAVGSMLYARRLQDQITNLRRQGMYVPTTEELGLTDRPRVGEPRALEVLAALLNTQ</sequence>
<dbReference type="HOGENOM" id="CLU_310341_0_0_9"/>
<dbReference type="AlphaFoldDB" id="K6QD10"/>
<name>K6QD10_9FIRM</name>
<gene>
    <name evidence="1" type="ORF">ThesuDRAFT_02218</name>
</gene>
<accession>K6QD10</accession>
<evidence type="ECO:0000313" key="1">
    <source>
        <dbReference type="EMBL" id="EKP94481.1"/>
    </source>
</evidence>
<dbReference type="Proteomes" id="UP000005710">
    <property type="component" value="Unassembled WGS sequence"/>
</dbReference>
<proteinExistence type="predicted"/>